<reference evidence="6" key="3">
    <citation type="submission" date="2014-06" db="EMBL/GenBank/DDBJ databases">
        <authorList>
            <person name="Berkman P.J."/>
        </authorList>
    </citation>
    <scope>NUCLEOTIDE SEQUENCE [LARGE SCALE GENOMIC DNA]</scope>
</reference>
<dbReference type="EMBL" id="LK056683">
    <property type="protein sequence ID" value="CDU25054.1"/>
    <property type="molecule type" value="Genomic_DNA"/>
</dbReference>
<dbReference type="GO" id="GO:0005634">
    <property type="term" value="C:nucleus"/>
    <property type="evidence" value="ECO:0007669"/>
    <property type="project" value="TreeGrafter"/>
</dbReference>
<gene>
    <name evidence="4" type="primary">SSCI65750.1</name>
    <name evidence="5" type="ORF">SPSC_04888</name>
</gene>
<protein>
    <submittedName>
        <fullName evidence="4">Uncharacterized protein</fullName>
    </submittedName>
</protein>
<dbReference type="AlphaFoldDB" id="A0A0F7RWJ4"/>
<feature type="compositionally biased region" description="Basic residues" evidence="3">
    <location>
        <begin position="1065"/>
        <end position="1077"/>
    </location>
</feature>
<dbReference type="GO" id="GO:0000049">
    <property type="term" value="F:tRNA binding"/>
    <property type="evidence" value="ECO:0007669"/>
    <property type="project" value="TreeGrafter"/>
</dbReference>
<dbReference type="SUPFAM" id="SSF53335">
    <property type="entry name" value="S-adenosyl-L-methionine-dependent methyltransferases"/>
    <property type="match status" value="1"/>
</dbReference>
<dbReference type="InterPro" id="IPR029063">
    <property type="entry name" value="SAM-dependent_MTases_sf"/>
</dbReference>
<dbReference type="PANTHER" id="PTHR13069:SF21">
    <property type="entry name" value="ALKYLATED DNA REPAIR PROTEIN ALKB HOMOLOG 8"/>
    <property type="match status" value="1"/>
</dbReference>
<dbReference type="GO" id="GO:0106335">
    <property type="term" value="F:tRNA (5-carboxymethyluridine(34)-5-O)-methyltransferase activity"/>
    <property type="evidence" value="ECO:0007669"/>
    <property type="project" value="TreeGrafter"/>
</dbReference>
<dbReference type="EMBL" id="CCFA01003901">
    <property type="protein sequence ID" value="CDS01406.1"/>
    <property type="molecule type" value="Genomic_DNA"/>
</dbReference>
<feature type="compositionally biased region" description="Low complexity" evidence="3">
    <location>
        <begin position="9"/>
        <end position="39"/>
    </location>
</feature>
<evidence type="ECO:0000313" key="4">
    <source>
        <dbReference type="EMBL" id="CDS01406.1"/>
    </source>
</evidence>
<keyword evidence="1" id="KW-0489">Methyltransferase</keyword>
<accession>A0A0F7RWJ4</accession>
<keyword evidence="2" id="KW-0808">Transferase</keyword>
<dbReference type="Proteomes" id="UP000242770">
    <property type="component" value="Unassembled WGS sequence"/>
</dbReference>
<feature type="region of interest" description="Disordered" evidence="3">
    <location>
        <begin position="1"/>
        <end position="45"/>
    </location>
</feature>
<keyword evidence="6" id="KW-1185">Reference proteome</keyword>
<evidence type="ECO:0000313" key="6">
    <source>
        <dbReference type="Proteomes" id="UP000242770"/>
    </source>
</evidence>
<dbReference type="GO" id="GO:0030488">
    <property type="term" value="P:tRNA methylation"/>
    <property type="evidence" value="ECO:0007669"/>
    <property type="project" value="TreeGrafter"/>
</dbReference>
<evidence type="ECO:0000313" key="5">
    <source>
        <dbReference type="EMBL" id="CDU25054.1"/>
    </source>
</evidence>
<evidence type="ECO:0000256" key="1">
    <source>
        <dbReference type="ARBA" id="ARBA00022603"/>
    </source>
</evidence>
<sequence length="1174" mass="125686">MSASDTIEGLPPSGDAAAAGPSTSVLPTTSTPAAAEAPTDGSWLFDPLHDARHSLGEQSEVTAQLHPLSSSLQSLYSASNADGRLSRDQYRQLIAQIRHSVSRFAATTPALKAQQAQHSEDASTANQLRRYISLLTETSTHTAALAHSIAPIKAADGGRKSAATQPPSVSAPFPSQLQAGVFRAGSSAQPASSWKSALDTLGALCETLESTAKALGLETFAEPSSDATEAPSDSTSSSTLTHTLTLGAKILVIDIELHVANGGAAAQALRPKTKLKLSYATDSAGSQQARDPRLGAVLERDVQLIADKLFGPATSSSLQQDRAVVAQALANWTSNLNELLVLDDLEARASEAGSGASRPTDLFAAMQELGAAVVRIADAEASSAASEAALLDRGHGLHKLHDTVPFLRSIFARDPSSRQDYTLSIGVQALDLPVADAPAVDAAKPSFPLSQAAEDLSTSDTGLRSRLSLGSVPSPSDSSKRVPLHVVLRLSPPVVVTRPTAAKLASICNLKQITPHNTNTGAPSSAPTGATWFEDVLASSWSRRPNLASDDARRPTRCTFTLAQSVESVRSTESQGLVIDSLPLLSSPTSPADAMDKSDATRVGASTLARLFAAIEVLRDEVKVTELMHSAIASSERATQAKEDELSLDDILASAARETTDKIAVTIAFRTPVQGAVDETQQSLSLQLAFRVLADSGAIVVFDASISPSQRTSEVGWLLSAIAKLKASGETANKDARLDSFSSEAQSIVAKLTDLESLEGVVIDLLGWAEEQLDVRLKKSAEGNQAAFDPLSYEQQNVHAIYETIAPHFSNTRYKPWPLIPAFLSTIPPGSLGADLGCGNGKYLPIRSTLALSRLTAEDQEVKYQDSLLTVGVDRSSNLISLARSNFGMMDGNDANKTQPGTEERRQEVAVGDALHSSLRTGLFDYAISIATIHHFSTWERRRASVQELIRIVAPVERPSRVESERGSAKATDPRLEGGFGRGRFMIFVWALEQKDEGKRQFEAEDPRLLKSKREIDDPNRVKSKDRLVSYSGLQTTTAAEMGREKQVTDDQDVLVPWVLTESKKKVKPPRPPKGKKSLPQPSSATTQIESGLSTLKIDPSTQKEKPQEDASRPIYNRYYHMFRVGELEALVADAVASMPPVHRGGLEGVEVVHESGGWERGNWWGVWRVQWSS</sequence>
<reference evidence="5" key="2">
    <citation type="submission" date="2014-06" db="EMBL/GenBank/DDBJ databases">
        <authorList>
            <person name="Ju J."/>
            <person name="Zhang J."/>
        </authorList>
    </citation>
    <scope>NUCLEOTIDE SEQUENCE</scope>
    <source>
        <strain evidence="5">SscI8</strain>
    </source>
</reference>
<evidence type="ECO:0000256" key="3">
    <source>
        <dbReference type="SAM" id="MobiDB-lite"/>
    </source>
</evidence>
<feature type="region of interest" description="Disordered" evidence="3">
    <location>
        <begin position="1061"/>
        <end position="1088"/>
    </location>
</feature>
<name>A0A0F7RWJ4_9BASI</name>
<proteinExistence type="predicted"/>
<dbReference type="Gene3D" id="3.40.50.150">
    <property type="entry name" value="Vaccinia Virus protein VP39"/>
    <property type="match status" value="1"/>
</dbReference>
<organism evidence="4 6">
    <name type="scientific">Sporisorium scitamineum</name>
    <dbReference type="NCBI Taxonomy" id="49012"/>
    <lineage>
        <taxon>Eukaryota</taxon>
        <taxon>Fungi</taxon>
        <taxon>Dikarya</taxon>
        <taxon>Basidiomycota</taxon>
        <taxon>Ustilaginomycotina</taxon>
        <taxon>Ustilaginomycetes</taxon>
        <taxon>Ustilaginales</taxon>
        <taxon>Ustilaginaceae</taxon>
        <taxon>Sporisorium</taxon>
    </lineage>
</organism>
<dbReference type="GO" id="GO:0002098">
    <property type="term" value="P:tRNA wobble uridine modification"/>
    <property type="evidence" value="ECO:0007669"/>
    <property type="project" value="TreeGrafter"/>
</dbReference>
<dbReference type="OrthoDB" id="271595at2759"/>
<dbReference type="InterPro" id="IPR051422">
    <property type="entry name" value="AlkB_tRNA_MeTrf/Diox"/>
</dbReference>
<dbReference type="PANTHER" id="PTHR13069">
    <property type="entry name" value="ALKYLATED DNA REPAIR PROTEIN ALKB HOMOLOG 8"/>
    <property type="match status" value="1"/>
</dbReference>
<reference evidence="4" key="1">
    <citation type="submission" date="2014-06" db="EMBL/GenBank/DDBJ databases">
        <authorList>
            <person name="Berkman J.Paul."/>
        </authorList>
    </citation>
    <scope>NUCLEOTIDE SEQUENCE [LARGE SCALE GENOMIC DNA]</scope>
</reference>
<evidence type="ECO:0000256" key="2">
    <source>
        <dbReference type="ARBA" id="ARBA00022679"/>
    </source>
</evidence>
<dbReference type="GO" id="GO:0005737">
    <property type="term" value="C:cytoplasm"/>
    <property type="evidence" value="ECO:0007669"/>
    <property type="project" value="TreeGrafter"/>
</dbReference>
<dbReference type="STRING" id="49012.A0A0F7RWJ4"/>
<feature type="compositionally biased region" description="Low complexity" evidence="3">
    <location>
        <begin position="467"/>
        <end position="477"/>
    </location>
</feature>
<feature type="region of interest" description="Disordered" evidence="3">
    <location>
        <begin position="451"/>
        <end position="480"/>
    </location>
</feature>